<accession>A0A964UVD7</accession>
<dbReference type="EMBL" id="JAAAHS010000279">
    <property type="protein sequence ID" value="NBE55070.1"/>
    <property type="molecule type" value="Genomic_DNA"/>
</dbReference>
<dbReference type="CDD" id="cd20691">
    <property type="entry name" value="CdiI_EC536-like"/>
    <property type="match status" value="1"/>
</dbReference>
<dbReference type="Pfam" id="PF18616">
    <property type="entry name" value="CdiI_3"/>
    <property type="match status" value="1"/>
</dbReference>
<comment type="caution">
    <text evidence="1">The sequence shown here is derived from an EMBL/GenBank/DDBJ whole genome shotgun (WGS) entry which is preliminary data.</text>
</comment>
<keyword evidence="2" id="KW-1185">Reference proteome</keyword>
<name>A0A964UVD7_9ACTN</name>
<reference evidence="1" key="1">
    <citation type="submission" date="2020-01" db="EMBL/GenBank/DDBJ databases">
        <title>Whole-genome analyses of novel actinobacteria.</title>
        <authorList>
            <person name="Sahin N."/>
        </authorList>
    </citation>
    <scope>NUCLEOTIDE SEQUENCE</scope>
    <source>
        <strain evidence="1">YC537</strain>
    </source>
</reference>
<organism evidence="1 2">
    <name type="scientific">Streptomyces boluensis</name>
    <dbReference type="NCBI Taxonomy" id="1775135"/>
    <lineage>
        <taxon>Bacteria</taxon>
        <taxon>Bacillati</taxon>
        <taxon>Actinomycetota</taxon>
        <taxon>Actinomycetes</taxon>
        <taxon>Kitasatosporales</taxon>
        <taxon>Streptomycetaceae</taxon>
        <taxon>Streptomyces</taxon>
    </lineage>
</organism>
<dbReference type="InterPro" id="IPR040547">
    <property type="entry name" value="CdiI"/>
</dbReference>
<evidence type="ECO:0000313" key="2">
    <source>
        <dbReference type="Proteomes" id="UP000598297"/>
    </source>
</evidence>
<dbReference type="OrthoDB" id="4829274at2"/>
<dbReference type="Proteomes" id="UP000598297">
    <property type="component" value="Unassembled WGS sequence"/>
</dbReference>
<dbReference type="AlphaFoldDB" id="A0A964UVD7"/>
<proteinExistence type="predicted"/>
<evidence type="ECO:0000313" key="1">
    <source>
        <dbReference type="EMBL" id="NBE55070.1"/>
    </source>
</evidence>
<sequence length="133" mass="14832">MDRLLHHDRTLDELEGAWPDPPDNTTALVKTVHALRRKKLGTLTVEDLQRLVSQSVSLPFLLPLAMEVLRDNPLAEGRYYAGDLLSAVLGCPPSAWALFPDLAEELEGIASQLHDMERYLAADIDRFLATRAT</sequence>
<dbReference type="RefSeq" id="WP_161702482.1">
    <property type="nucleotide sequence ID" value="NZ_JAAAHS010000279.1"/>
</dbReference>
<protein>
    <submittedName>
        <fullName evidence="1">Uncharacterized protein</fullName>
    </submittedName>
</protein>
<gene>
    <name evidence="1" type="ORF">GUY60_27340</name>
</gene>